<sequence>MALISVFSRRIQPKSPTGEGDIQHSAVLARGAPLCLHQVLRTATLADNPLEITTHPAEQPGCVVALFGNELVPHLPDCQ</sequence>
<reference evidence="1 2" key="1">
    <citation type="submission" date="2018-11" db="EMBL/GenBank/DDBJ databases">
        <authorList>
            <person name="Kleinhagauer T."/>
            <person name="Glaeser S.P."/>
            <person name="Spergser J."/>
            <person name="Ruckert C."/>
            <person name="Kaempfer P."/>
            <person name="Busse H.-J."/>
        </authorList>
    </citation>
    <scope>NUCLEOTIDE SEQUENCE [LARGE SCALE GENOMIC DNA]</scope>
    <source>
        <strain evidence="1 2">200CH</strain>
    </source>
</reference>
<dbReference type="AlphaFoldDB" id="A0A3G6J4Q6"/>
<name>A0A3G6J4Q6_9CORY</name>
<proteinExistence type="predicted"/>
<protein>
    <submittedName>
        <fullName evidence="1">Uncharacterized protein</fullName>
    </submittedName>
</protein>
<dbReference type="Proteomes" id="UP000269019">
    <property type="component" value="Chromosome"/>
</dbReference>
<evidence type="ECO:0000313" key="1">
    <source>
        <dbReference type="EMBL" id="AZA13071.1"/>
    </source>
</evidence>
<gene>
    <name evidence="1" type="ORF">CCHOA_03295</name>
</gene>
<organism evidence="1 2">
    <name type="scientific">Corynebacterium choanae</name>
    <dbReference type="NCBI Taxonomy" id="1862358"/>
    <lineage>
        <taxon>Bacteria</taxon>
        <taxon>Bacillati</taxon>
        <taxon>Actinomycetota</taxon>
        <taxon>Actinomycetes</taxon>
        <taxon>Mycobacteriales</taxon>
        <taxon>Corynebacteriaceae</taxon>
        <taxon>Corynebacterium</taxon>
    </lineage>
</organism>
<dbReference type="KEGG" id="ccho:CCHOA_03295"/>
<evidence type="ECO:0000313" key="2">
    <source>
        <dbReference type="Proteomes" id="UP000269019"/>
    </source>
</evidence>
<accession>A0A3G6J4Q6</accession>
<dbReference type="EMBL" id="CP033896">
    <property type="protein sequence ID" value="AZA13071.1"/>
    <property type="molecule type" value="Genomic_DNA"/>
</dbReference>
<keyword evidence="2" id="KW-1185">Reference proteome</keyword>